<evidence type="ECO:0000313" key="8">
    <source>
        <dbReference type="EMBL" id="GFP37748.1"/>
    </source>
</evidence>
<dbReference type="RefSeq" id="WP_176231906.1">
    <property type="nucleotide sequence ID" value="NZ_BLRU01000214.1"/>
</dbReference>
<keyword evidence="4" id="KW-1133">Transmembrane helix</keyword>
<evidence type="ECO:0000313" key="6">
    <source>
        <dbReference type="EMBL" id="GFP20020.1"/>
    </source>
</evidence>
<dbReference type="PROSITE" id="PS51257">
    <property type="entry name" value="PROKAR_LIPOPROTEIN"/>
    <property type="match status" value="1"/>
</dbReference>
<dbReference type="InterPro" id="IPR025874">
    <property type="entry name" value="DZR"/>
</dbReference>
<keyword evidence="2" id="KW-0863">Zinc-finger</keyword>
<dbReference type="Proteomes" id="UP000588083">
    <property type="component" value="Unassembled WGS sequence"/>
</dbReference>
<dbReference type="Proteomes" id="UP000561271">
    <property type="component" value="Unassembled WGS sequence"/>
</dbReference>
<protein>
    <recommendedName>
        <fullName evidence="5">RanBP2-type domain-containing protein</fullName>
    </recommendedName>
</protein>
<dbReference type="EMBL" id="BLRU01000214">
    <property type="protein sequence ID" value="GFP20020.1"/>
    <property type="molecule type" value="Genomic_DNA"/>
</dbReference>
<evidence type="ECO:0000313" key="7">
    <source>
        <dbReference type="EMBL" id="GFP31220.1"/>
    </source>
</evidence>
<evidence type="ECO:0000256" key="2">
    <source>
        <dbReference type="ARBA" id="ARBA00022771"/>
    </source>
</evidence>
<evidence type="ECO:0000313" key="11">
    <source>
        <dbReference type="Proteomes" id="UP000588083"/>
    </source>
</evidence>
<dbReference type="SMART" id="SM00547">
    <property type="entry name" value="ZnF_RBZ"/>
    <property type="match status" value="2"/>
</dbReference>
<reference evidence="9 10" key="1">
    <citation type="journal article" date="2020" name="Front. Microbiol.">
        <title>Single-cell genomics of novel Actinobacteria with the Wood-Ljungdahl pathway discovered in a serpentinizing system.</title>
        <authorList>
            <person name="Merino N."/>
            <person name="Kawai M."/>
            <person name="Boyd E.S."/>
            <person name="Colman D.R."/>
            <person name="McGlynn S.E."/>
            <person name="Nealson K.H."/>
            <person name="Kurokawa K."/>
            <person name="Hongoh Y."/>
        </authorList>
    </citation>
    <scope>NUCLEOTIDE SEQUENCE [LARGE SCALE GENOMIC DNA]</scope>
    <source>
        <strain evidence="6 10">S03</strain>
        <strain evidence="7 11">S34</strain>
        <strain evidence="8 9">S44</strain>
    </source>
</reference>
<dbReference type="GO" id="GO:0008270">
    <property type="term" value="F:zinc ion binding"/>
    <property type="evidence" value="ECO:0007669"/>
    <property type="project" value="UniProtKB-KW"/>
</dbReference>
<sequence>MGKMKKSSRLVLLGRGWKVLLIVAIGSILLVGCGTLEGEITFYEGERWRYLGRIAIPAEVVEMAGGEGALESELQSSLREEAPDVEVSWDKKYEGQNVVYHVTAEGEGWEKLNRFAFDGNASITREDGKIYFTFSIPWEAGLVVSSLTLRGGKIISSNADKQTDGSAIWYRPTGTVEAVLTEKGRFNWLPILLFLLVISAVGGAMAFVARRPSKERAVVMEREIACPQCGTVNSPGARFCKHCGARLEAQVVICPKCGAENKPEAKFCANCGTKIE</sequence>
<dbReference type="SUPFAM" id="SSF144020">
    <property type="entry name" value="FdhE-like"/>
    <property type="match status" value="1"/>
</dbReference>
<keyword evidence="4" id="KW-0812">Transmembrane</keyword>
<feature type="domain" description="RanBP2-type" evidence="5">
    <location>
        <begin position="250"/>
        <end position="274"/>
    </location>
</feature>
<dbReference type="Pfam" id="PF12773">
    <property type="entry name" value="DZR"/>
    <property type="match status" value="1"/>
</dbReference>
<dbReference type="InterPro" id="IPR038587">
    <property type="entry name" value="Ribosomal_eL40_sf"/>
</dbReference>
<keyword evidence="4" id="KW-0472">Membrane</keyword>
<proteinExistence type="predicted"/>
<dbReference type="EMBL" id="BLRZ01000205">
    <property type="protein sequence ID" value="GFP31220.1"/>
    <property type="molecule type" value="Genomic_DNA"/>
</dbReference>
<keyword evidence="11" id="KW-1185">Reference proteome</keyword>
<evidence type="ECO:0000256" key="3">
    <source>
        <dbReference type="ARBA" id="ARBA00022833"/>
    </source>
</evidence>
<evidence type="ECO:0000313" key="9">
    <source>
        <dbReference type="Proteomes" id="UP000561271"/>
    </source>
</evidence>
<feature type="transmembrane region" description="Helical" evidence="4">
    <location>
        <begin position="188"/>
        <end position="209"/>
    </location>
</feature>
<dbReference type="Gene3D" id="4.10.1060.50">
    <property type="match status" value="1"/>
</dbReference>
<evidence type="ECO:0000313" key="10">
    <source>
        <dbReference type="Proteomes" id="UP000574717"/>
    </source>
</evidence>
<evidence type="ECO:0000256" key="4">
    <source>
        <dbReference type="SAM" id="Phobius"/>
    </source>
</evidence>
<dbReference type="EMBL" id="BLSC01000154">
    <property type="protein sequence ID" value="GFP37748.1"/>
    <property type="molecule type" value="Genomic_DNA"/>
</dbReference>
<dbReference type="InterPro" id="IPR024064">
    <property type="entry name" value="FdhE-like_sf"/>
</dbReference>
<gene>
    <name evidence="6" type="ORF">HKBW3S03_01523</name>
    <name evidence="7" type="ORF">HKBW3S34_02139</name>
    <name evidence="8" type="ORF">HKBW3S44_01428</name>
</gene>
<accession>A0A6V8PZ15</accession>
<name>A0A6V8PZ15_9ACTN</name>
<dbReference type="AlphaFoldDB" id="A0A6V8PZ15"/>
<keyword evidence="1" id="KW-0479">Metal-binding</keyword>
<keyword evidence="3" id="KW-0862">Zinc</keyword>
<dbReference type="Proteomes" id="UP000574717">
    <property type="component" value="Unassembled WGS sequence"/>
</dbReference>
<dbReference type="InterPro" id="IPR001876">
    <property type="entry name" value="Znf_RanBP2"/>
</dbReference>
<comment type="caution">
    <text evidence="8">The sequence shown here is derived from an EMBL/GenBank/DDBJ whole genome shotgun (WGS) entry which is preliminary data.</text>
</comment>
<organism evidence="8 9">
    <name type="scientific">Candidatus Hakubella thermalkaliphila</name>
    <dbReference type="NCBI Taxonomy" id="2754717"/>
    <lineage>
        <taxon>Bacteria</taxon>
        <taxon>Bacillati</taxon>
        <taxon>Actinomycetota</taxon>
        <taxon>Actinomycetota incertae sedis</taxon>
        <taxon>Candidatus Hakubellales</taxon>
        <taxon>Candidatus Hakubellaceae</taxon>
        <taxon>Candidatus Hakubella</taxon>
    </lineage>
</organism>
<evidence type="ECO:0000259" key="5">
    <source>
        <dbReference type="SMART" id="SM00547"/>
    </source>
</evidence>
<feature type="domain" description="RanBP2-type" evidence="5">
    <location>
        <begin position="222"/>
        <end position="246"/>
    </location>
</feature>
<evidence type="ECO:0000256" key="1">
    <source>
        <dbReference type="ARBA" id="ARBA00022723"/>
    </source>
</evidence>